<evidence type="ECO:0000313" key="2">
    <source>
        <dbReference type="Proteomes" id="UP001367676"/>
    </source>
</evidence>
<organism evidence="1 2">
    <name type="scientific">Parthenolecanium corni</name>
    <dbReference type="NCBI Taxonomy" id="536013"/>
    <lineage>
        <taxon>Eukaryota</taxon>
        <taxon>Metazoa</taxon>
        <taxon>Ecdysozoa</taxon>
        <taxon>Arthropoda</taxon>
        <taxon>Hexapoda</taxon>
        <taxon>Insecta</taxon>
        <taxon>Pterygota</taxon>
        <taxon>Neoptera</taxon>
        <taxon>Paraneoptera</taxon>
        <taxon>Hemiptera</taxon>
        <taxon>Sternorrhyncha</taxon>
        <taxon>Coccoidea</taxon>
        <taxon>Coccidae</taxon>
        <taxon>Parthenolecanium</taxon>
    </lineage>
</organism>
<gene>
    <name evidence="1" type="ORF">V9T40_000798</name>
</gene>
<reference evidence="1 2" key="1">
    <citation type="submission" date="2024-03" db="EMBL/GenBank/DDBJ databases">
        <title>Adaptation during the transition from Ophiocordyceps entomopathogen to insect associate is accompanied by gene loss and intensified selection.</title>
        <authorList>
            <person name="Ward C.M."/>
            <person name="Onetto C.A."/>
            <person name="Borneman A.R."/>
        </authorList>
    </citation>
    <scope>NUCLEOTIDE SEQUENCE [LARGE SCALE GENOMIC DNA]</scope>
    <source>
        <strain evidence="1">AWRI1</strain>
        <tissue evidence="1">Single Adult Female</tissue>
    </source>
</reference>
<protein>
    <submittedName>
        <fullName evidence="1">Uncharacterized protein</fullName>
    </submittedName>
</protein>
<keyword evidence="2" id="KW-1185">Reference proteome</keyword>
<accession>A0AAN9Y0T0</accession>
<name>A0AAN9Y0T0_9HEMI</name>
<proteinExistence type="predicted"/>
<dbReference type="EMBL" id="JBBCAQ010000034">
    <property type="protein sequence ID" value="KAK7580169.1"/>
    <property type="molecule type" value="Genomic_DNA"/>
</dbReference>
<dbReference type="Proteomes" id="UP001367676">
    <property type="component" value="Unassembled WGS sequence"/>
</dbReference>
<evidence type="ECO:0000313" key="1">
    <source>
        <dbReference type="EMBL" id="KAK7580169.1"/>
    </source>
</evidence>
<sequence>MNAVHFNQKGELVRDDEVTEEIEMEEKEKPLMPDDLKNFSSLQPSTRATSFLLGVETAFLNFVNKGLLSTYFVDPDKGGVVGEIYRDESPERKSSNAVNY</sequence>
<dbReference type="AlphaFoldDB" id="A0AAN9Y0T0"/>
<comment type="caution">
    <text evidence="1">The sequence shown here is derived from an EMBL/GenBank/DDBJ whole genome shotgun (WGS) entry which is preliminary data.</text>
</comment>